<dbReference type="EnsemblPlants" id="TuG1812G0300002299.01.T02">
    <property type="protein sequence ID" value="TuG1812G0300002299.01.T02.cds263672"/>
    <property type="gene ID" value="TuG1812G0300002299.01"/>
</dbReference>
<evidence type="ECO:0000256" key="1">
    <source>
        <dbReference type="SAM" id="MobiDB-lite"/>
    </source>
</evidence>
<accession>A0A8R7PR17</accession>
<feature type="region of interest" description="Disordered" evidence="1">
    <location>
        <begin position="1"/>
        <end position="44"/>
    </location>
</feature>
<evidence type="ECO:0000313" key="3">
    <source>
        <dbReference type="Proteomes" id="UP000015106"/>
    </source>
</evidence>
<reference evidence="2" key="3">
    <citation type="submission" date="2022-06" db="UniProtKB">
        <authorList>
            <consortium name="EnsemblPlants"/>
        </authorList>
    </citation>
    <scope>IDENTIFICATION</scope>
</reference>
<reference evidence="3" key="1">
    <citation type="journal article" date="2013" name="Nature">
        <title>Draft genome of the wheat A-genome progenitor Triticum urartu.</title>
        <authorList>
            <person name="Ling H.Q."/>
            <person name="Zhao S."/>
            <person name="Liu D."/>
            <person name="Wang J."/>
            <person name="Sun H."/>
            <person name="Zhang C."/>
            <person name="Fan H."/>
            <person name="Li D."/>
            <person name="Dong L."/>
            <person name="Tao Y."/>
            <person name="Gao C."/>
            <person name="Wu H."/>
            <person name="Li Y."/>
            <person name="Cui Y."/>
            <person name="Guo X."/>
            <person name="Zheng S."/>
            <person name="Wang B."/>
            <person name="Yu K."/>
            <person name="Liang Q."/>
            <person name="Yang W."/>
            <person name="Lou X."/>
            <person name="Chen J."/>
            <person name="Feng M."/>
            <person name="Jian J."/>
            <person name="Zhang X."/>
            <person name="Luo G."/>
            <person name="Jiang Y."/>
            <person name="Liu J."/>
            <person name="Wang Z."/>
            <person name="Sha Y."/>
            <person name="Zhang B."/>
            <person name="Wu H."/>
            <person name="Tang D."/>
            <person name="Shen Q."/>
            <person name="Xue P."/>
            <person name="Zou S."/>
            <person name="Wang X."/>
            <person name="Liu X."/>
            <person name="Wang F."/>
            <person name="Yang Y."/>
            <person name="An X."/>
            <person name="Dong Z."/>
            <person name="Zhang K."/>
            <person name="Zhang X."/>
            <person name="Luo M.C."/>
            <person name="Dvorak J."/>
            <person name="Tong Y."/>
            <person name="Wang J."/>
            <person name="Yang H."/>
            <person name="Li Z."/>
            <person name="Wang D."/>
            <person name="Zhang A."/>
            <person name="Wang J."/>
        </authorList>
    </citation>
    <scope>NUCLEOTIDE SEQUENCE</scope>
    <source>
        <strain evidence="3">cv. G1812</strain>
    </source>
</reference>
<sequence>MELQPPPDLTAPSPFDGSESRRSSPSSRPPPRRLQHRVASQNETTSAASLLTWSSASVDKGHIDPAALLLPLQIWAWPMGEAAPLSLCIFGPARFGPGHIFFRRTF</sequence>
<organism evidence="2 3">
    <name type="scientific">Triticum urartu</name>
    <name type="common">Red wild einkorn</name>
    <name type="synonym">Crithodium urartu</name>
    <dbReference type="NCBI Taxonomy" id="4572"/>
    <lineage>
        <taxon>Eukaryota</taxon>
        <taxon>Viridiplantae</taxon>
        <taxon>Streptophyta</taxon>
        <taxon>Embryophyta</taxon>
        <taxon>Tracheophyta</taxon>
        <taxon>Spermatophyta</taxon>
        <taxon>Magnoliopsida</taxon>
        <taxon>Liliopsida</taxon>
        <taxon>Poales</taxon>
        <taxon>Poaceae</taxon>
        <taxon>BOP clade</taxon>
        <taxon>Pooideae</taxon>
        <taxon>Triticodae</taxon>
        <taxon>Triticeae</taxon>
        <taxon>Triticinae</taxon>
        <taxon>Triticum</taxon>
    </lineage>
</organism>
<dbReference type="Proteomes" id="UP000015106">
    <property type="component" value="Chromosome 3"/>
</dbReference>
<proteinExistence type="predicted"/>
<evidence type="ECO:0000313" key="2">
    <source>
        <dbReference type="EnsemblPlants" id="TuG1812G0300002299.01.T02.cds263672"/>
    </source>
</evidence>
<name>A0A8R7PR17_TRIUA</name>
<keyword evidence="3" id="KW-1185">Reference proteome</keyword>
<dbReference type="AlphaFoldDB" id="A0A8R7PR17"/>
<reference evidence="2" key="2">
    <citation type="submission" date="2018-03" db="EMBL/GenBank/DDBJ databases">
        <title>The Triticum urartu genome reveals the dynamic nature of wheat genome evolution.</title>
        <authorList>
            <person name="Ling H."/>
            <person name="Ma B."/>
            <person name="Shi X."/>
            <person name="Liu H."/>
            <person name="Dong L."/>
            <person name="Sun H."/>
            <person name="Cao Y."/>
            <person name="Gao Q."/>
            <person name="Zheng S."/>
            <person name="Li Y."/>
            <person name="Yu Y."/>
            <person name="Du H."/>
            <person name="Qi M."/>
            <person name="Li Y."/>
            <person name="Yu H."/>
            <person name="Cui Y."/>
            <person name="Wang N."/>
            <person name="Chen C."/>
            <person name="Wu H."/>
            <person name="Zhao Y."/>
            <person name="Zhang J."/>
            <person name="Li Y."/>
            <person name="Zhou W."/>
            <person name="Zhang B."/>
            <person name="Hu W."/>
            <person name="Eijk M."/>
            <person name="Tang J."/>
            <person name="Witsenboer H."/>
            <person name="Zhao S."/>
            <person name="Li Z."/>
            <person name="Zhang A."/>
            <person name="Wang D."/>
            <person name="Liang C."/>
        </authorList>
    </citation>
    <scope>NUCLEOTIDE SEQUENCE [LARGE SCALE GENOMIC DNA]</scope>
    <source>
        <strain evidence="2">cv. G1812</strain>
    </source>
</reference>
<dbReference type="Gramene" id="TuG1812G0300002299.01.T02">
    <property type="protein sequence ID" value="TuG1812G0300002299.01.T02.cds263672"/>
    <property type="gene ID" value="TuG1812G0300002299.01"/>
</dbReference>
<protein>
    <submittedName>
        <fullName evidence="2">Uncharacterized protein</fullName>
    </submittedName>
</protein>